<dbReference type="AlphaFoldDB" id="A0A914X7T9"/>
<dbReference type="Gene3D" id="3.40.390.10">
    <property type="entry name" value="Collagenase (Catalytic Domain)"/>
    <property type="match status" value="1"/>
</dbReference>
<dbReference type="PIRSF" id="PIRSF036365">
    <property type="entry name" value="Astacin_nematoda"/>
    <property type="match status" value="1"/>
</dbReference>
<feature type="domain" description="Peptidase M12A" evidence="15">
    <location>
        <begin position="90"/>
        <end position="288"/>
    </location>
</feature>
<keyword evidence="4 13" id="KW-0645">Protease</keyword>
<evidence type="ECO:0000256" key="9">
    <source>
        <dbReference type="ARBA" id="ARBA00023049"/>
    </source>
</evidence>
<keyword evidence="6" id="KW-0732">Signal</keyword>
<evidence type="ECO:0000256" key="11">
    <source>
        <dbReference type="ARBA" id="ARBA00023180"/>
    </source>
</evidence>
<evidence type="ECO:0000256" key="6">
    <source>
        <dbReference type="ARBA" id="ARBA00022729"/>
    </source>
</evidence>
<dbReference type="InterPro" id="IPR034035">
    <property type="entry name" value="Astacin-like_dom"/>
</dbReference>
<reference evidence="17" key="1">
    <citation type="submission" date="2022-11" db="UniProtKB">
        <authorList>
            <consortium name="WormBaseParasite"/>
        </authorList>
    </citation>
    <scope>IDENTIFICATION</scope>
</reference>
<keyword evidence="16" id="KW-1185">Reference proteome</keyword>
<keyword evidence="10" id="KW-1015">Disulfide bond</keyword>
<dbReference type="InterPro" id="IPR001506">
    <property type="entry name" value="Peptidase_M12A"/>
</dbReference>
<comment type="cofactor">
    <cofactor evidence="13 14">
        <name>Zn(2+)</name>
        <dbReference type="ChEBI" id="CHEBI:29105"/>
    </cofactor>
    <text evidence="13 14">Binds 1 zinc ion per subunit.</text>
</comment>
<dbReference type="PRINTS" id="PR00480">
    <property type="entry name" value="ASTACIN"/>
</dbReference>
<proteinExistence type="predicted"/>
<feature type="binding site" evidence="13">
    <location>
        <position position="193"/>
    </location>
    <ligand>
        <name>Zn(2+)</name>
        <dbReference type="ChEBI" id="CHEBI:29105"/>
        <note>catalytic</note>
    </ligand>
</feature>
<dbReference type="GO" id="GO:0008270">
    <property type="term" value="F:zinc ion binding"/>
    <property type="evidence" value="ECO:0007669"/>
    <property type="project" value="UniProtKB-UniRule"/>
</dbReference>
<accession>A0A914X7T9</accession>
<dbReference type="CDD" id="cd04280">
    <property type="entry name" value="ZnMc_astacin_like"/>
    <property type="match status" value="1"/>
</dbReference>
<evidence type="ECO:0000256" key="1">
    <source>
        <dbReference type="ARBA" id="ARBA00004613"/>
    </source>
</evidence>
<evidence type="ECO:0000256" key="5">
    <source>
        <dbReference type="ARBA" id="ARBA00022723"/>
    </source>
</evidence>
<evidence type="ECO:0000313" key="16">
    <source>
        <dbReference type="Proteomes" id="UP000887566"/>
    </source>
</evidence>
<keyword evidence="2 12" id="KW-0964">Secreted</keyword>
<evidence type="ECO:0000256" key="2">
    <source>
        <dbReference type="ARBA" id="ARBA00022525"/>
    </source>
</evidence>
<keyword evidence="9 13" id="KW-0482">Metalloprotease</keyword>
<dbReference type="GO" id="GO:0005576">
    <property type="term" value="C:extracellular region"/>
    <property type="evidence" value="ECO:0007669"/>
    <property type="project" value="UniProtKB-SubCell"/>
</dbReference>
<keyword evidence="7 13" id="KW-0378">Hydrolase</keyword>
<organism evidence="16 17">
    <name type="scientific">Plectus sambesii</name>
    <dbReference type="NCBI Taxonomy" id="2011161"/>
    <lineage>
        <taxon>Eukaryota</taxon>
        <taxon>Metazoa</taxon>
        <taxon>Ecdysozoa</taxon>
        <taxon>Nematoda</taxon>
        <taxon>Chromadorea</taxon>
        <taxon>Plectida</taxon>
        <taxon>Plectina</taxon>
        <taxon>Plectoidea</taxon>
        <taxon>Plectidae</taxon>
        <taxon>Plectus</taxon>
    </lineage>
</organism>
<evidence type="ECO:0000256" key="4">
    <source>
        <dbReference type="ARBA" id="ARBA00022670"/>
    </source>
</evidence>
<evidence type="ECO:0000256" key="8">
    <source>
        <dbReference type="ARBA" id="ARBA00022833"/>
    </source>
</evidence>
<dbReference type="GO" id="GO:0006508">
    <property type="term" value="P:proteolysis"/>
    <property type="evidence" value="ECO:0007669"/>
    <property type="project" value="UniProtKB-KW"/>
</dbReference>
<dbReference type="Proteomes" id="UP000887566">
    <property type="component" value="Unplaced"/>
</dbReference>
<evidence type="ECO:0000259" key="15">
    <source>
        <dbReference type="PROSITE" id="PS51864"/>
    </source>
</evidence>
<feature type="binding site" evidence="13">
    <location>
        <position position="187"/>
    </location>
    <ligand>
        <name>Zn(2+)</name>
        <dbReference type="ChEBI" id="CHEBI:29105"/>
        <note>catalytic</note>
    </ligand>
</feature>
<evidence type="ECO:0000313" key="17">
    <source>
        <dbReference type="WBParaSite" id="PSAMB.scaffold674size44089.g7894.t1"/>
    </source>
</evidence>
<evidence type="ECO:0000256" key="7">
    <source>
        <dbReference type="ARBA" id="ARBA00022801"/>
    </source>
</evidence>
<evidence type="ECO:0000256" key="12">
    <source>
        <dbReference type="PIRNR" id="PIRNR036365"/>
    </source>
</evidence>
<dbReference type="WBParaSite" id="PSAMB.scaffold674size44089.g7894.t1">
    <property type="protein sequence ID" value="PSAMB.scaffold674size44089.g7894.t1"/>
    <property type="gene ID" value="PSAMB.scaffold674size44089.g7894"/>
</dbReference>
<dbReference type="GO" id="GO:0018996">
    <property type="term" value="P:molting cycle, collagen and cuticulin-based cuticle"/>
    <property type="evidence" value="ECO:0007669"/>
    <property type="project" value="InterPro"/>
</dbReference>
<evidence type="ECO:0000256" key="10">
    <source>
        <dbReference type="ARBA" id="ARBA00023157"/>
    </source>
</evidence>
<dbReference type="Pfam" id="PF01400">
    <property type="entry name" value="Astacin"/>
    <property type="match status" value="1"/>
</dbReference>
<feature type="binding site" evidence="13">
    <location>
        <position position="183"/>
    </location>
    <ligand>
        <name>Zn(2+)</name>
        <dbReference type="ChEBI" id="CHEBI:29105"/>
        <note>catalytic</note>
    </ligand>
</feature>
<dbReference type="PROSITE" id="PS51864">
    <property type="entry name" value="ASTACIN"/>
    <property type="match status" value="1"/>
</dbReference>
<keyword evidence="3" id="KW-0245">EGF-like domain</keyword>
<protein>
    <recommendedName>
        <fullName evidence="12">Zinc metalloproteinase</fullName>
    </recommendedName>
</protein>
<dbReference type="InterPro" id="IPR024079">
    <property type="entry name" value="MetalloPept_cat_dom_sf"/>
</dbReference>
<sequence>MKLSNREVENIRNKLRELNEKVKADIGIVDVENTQPIQPIQQFSANINKGPKTISELNEPLSDYFYESDILLTKSQLDSVVQSGNRQKRKAVSDAFSKWPTKSAISYHISGFLAKRTKTIIHAAFDYWQKRTCLKFVQVTARRAHDSLRFIKGSGCYSYVGRIGGPQPISIGTGCEYFGIVAHEIGHALGFFHEQARFDRDEYLTLNVENVWPSRIGNFDKRNMHEMNTYDIPYEYGSLMHYSSDEFAIDKMSPVLIARDALFQQTIGQRLAPTFLDVLEMNRHYQCTELCNGSQTVCNNGGYSNPRNCSECNCPLGFNGPFCDEALSFTNNKTCGAKIIAAEDWKETSPSSRIELQIMNLTTECHSGCYHNALQIKASQNVQLTGYRFCCAGDVKNRTLTSALHFAVVIAEVSSFLSFKIKYRSVGTDAFTHTTLVHDLDTEANSTVSSTTFSLITPHIEIQTSTTAASTTFIFCFNFPVNVFDNLLDSDIIDTSIDFTVIRDHNDLYCFTSSEREYYLDCFFYNNFNNSALYIDNDVVLSYSAFFFTIHINKRHISIIIINHFASYFANDSRTSGSTTTSATTTGPKAVSTDASWILSEWSDWSNCKLVKCRKSPCPSYGYQHKSRTCSTATDQLCKGLRETFRGCNEKKCFRYRTCCMPSQKLSVKSRKIVCL</sequence>
<comment type="subcellular location">
    <subcellularLocation>
        <location evidence="1 12">Secreted</location>
    </subcellularLocation>
</comment>
<evidence type="ECO:0000256" key="14">
    <source>
        <dbReference type="RuleBase" id="RU361183"/>
    </source>
</evidence>
<dbReference type="SMART" id="SM00235">
    <property type="entry name" value="ZnMc"/>
    <property type="match status" value="1"/>
</dbReference>
<dbReference type="PANTHER" id="PTHR10127:SF780">
    <property type="entry name" value="METALLOENDOPEPTIDASE"/>
    <property type="match status" value="1"/>
</dbReference>
<dbReference type="InterPro" id="IPR006026">
    <property type="entry name" value="Peptidase_Metallo"/>
</dbReference>
<evidence type="ECO:0000256" key="13">
    <source>
        <dbReference type="PROSITE-ProRule" id="PRU01211"/>
    </source>
</evidence>
<dbReference type="InterPro" id="IPR017050">
    <property type="entry name" value="Metallopeptidase_nem"/>
</dbReference>
<feature type="active site" evidence="13">
    <location>
        <position position="184"/>
    </location>
</feature>
<keyword evidence="8 13" id="KW-0862">Zinc</keyword>
<keyword evidence="11" id="KW-0325">Glycoprotein</keyword>
<evidence type="ECO:0000256" key="3">
    <source>
        <dbReference type="ARBA" id="ARBA00022536"/>
    </source>
</evidence>
<dbReference type="GO" id="GO:0004222">
    <property type="term" value="F:metalloendopeptidase activity"/>
    <property type="evidence" value="ECO:0007669"/>
    <property type="project" value="UniProtKB-UniRule"/>
</dbReference>
<name>A0A914X7T9_9BILA</name>
<dbReference type="PANTHER" id="PTHR10127">
    <property type="entry name" value="DISCOIDIN, CUB, EGF, LAMININ , AND ZINC METALLOPROTEASE DOMAIN CONTAINING"/>
    <property type="match status" value="1"/>
</dbReference>
<keyword evidence="5 13" id="KW-0479">Metal-binding</keyword>
<dbReference type="FunFam" id="3.40.390.10:FF:000028">
    <property type="entry name" value="Zinc metalloproteinase"/>
    <property type="match status" value="1"/>
</dbReference>
<dbReference type="SUPFAM" id="SSF55486">
    <property type="entry name" value="Metalloproteases ('zincins'), catalytic domain"/>
    <property type="match status" value="1"/>
</dbReference>
<comment type="caution">
    <text evidence="13">Lacks conserved residue(s) required for the propagation of feature annotation.</text>
</comment>